<dbReference type="OrthoDB" id="60315at2759"/>
<feature type="transmembrane region" description="Helical" evidence="13">
    <location>
        <begin position="945"/>
        <end position="970"/>
    </location>
</feature>
<dbReference type="GO" id="GO:0005737">
    <property type="term" value="C:cytoplasm"/>
    <property type="evidence" value="ECO:0007669"/>
    <property type="project" value="TreeGrafter"/>
</dbReference>
<dbReference type="Pfam" id="PF01233">
    <property type="entry name" value="NMT"/>
    <property type="match status" value="1"/>
</dbReference>
<comment type="catalytic activity">
    <reaction evidence="10">
        <text>N-terminal glycyl-[protein] + tetradecanoyl-CoA = N-tetradecanoylglycyl-[protein] + CoA + H(+)</text>
        <dbReference type="Rhea" id="RHEA:15521"/>
        <dbReference type="Rhea" id="RHEA-COMP:12666"/>
        <dbReference type="Rhea" id="RHEA-COMP:12667"/>
        <dbReference type="ChEBI" id="CHEBI:15378"/>
        <dbReference type="ChEBI" id="CHEBI:57287"/>
        <dbReference type="ChEBI" id="CHEBI:57385"/>
        <dbReference type="ChEBI" id="CHEBI:64723"/>
        <dbReference type="ChEBI" id="CHEBI:133050"/>
        <dbReference type="EC" id="2.3.1.97"/>
    </reaction>
</comment>
<evidence type="ECO:0000256" key="2">
    <source>
        <dbReference type="ARBA" id="ARBA00009469"/>
    </source>
</evidence>
<evidence type="ECO:0000259" key="15">
    <source>
        <dbReference type="Pfam" id="PF01490"/>
    </source>
</evidence>
<feature type="region of interest" description="Disordered" evidence="12">
    <location>
        <begin position="1"/>
        <end position="21"/>
    </location>
</feature>
<dbReference type="InterPro" id="IPR022676">
    <property type="entry name" value="NMT_N"/>
</dbReference>
<comment type="subcellular location">
    <subcellularLocation>
        <location evidence="1">Membrane</location>
    </subcellularLocation>
</comment>
<feature type="transmembrane region" description="Helical" evidence="13">
    <location>
        <begin position="1016"/>
        <end position="1036"/>
    </location>
</feature>
<evidence type="ECO:0000256" key="12">
    <source>
        <dbReference type="SAM" id="MobiDB-lite"/>
    </source>
</evidence>
<evidence type="ECO:0000313" key="17">
    <source>
        <dbReference type="EMBL" id="OZJ04451.1"/>
    </source>
</evidence>
<dbReference type="AlphaFoldDB" id="A0A261Y1I4"/>
<evidence type="ECO:0000256" key="8">
    <source>
        <dbReference type="ARBA" id="ARBA00023136"/>
    </source>
</evidence>
<evidence type="ECO:0000256" key="13">
    <source>
        <dbReference type="SAM" id="Phobius"/>
    </source>
</evidence>
<evidence type="ECO:0000256" key="5">
    <source>
        <dbReference type="ARBA" id="ARBA00022679"/>
    </source>
</evidence>
<organism evidence="17 18">
    <name type="scientific">Bifiguratus adelaidae</name>
    <dbReference type="NCBI Taxonomy" id="1938954"/>
    <lineage>
        <taxon>Eukaryota</taxon>
        <taxon>Fungi</taxon>
        <taxon>Fungi incertae sedis</taxon>
        <taxon>Mucoromycota</taxon>
        <taxon>Mucoromycotina</taxon>
        <taxon>Endogonomycetes</taxon>
        <taxon>Endogonales</taxon>
        <taxon>Endogonales incertae sedis</taxon>
        <taxon>Bifiguratus</taxon>
    </lineage>
</organism>
<feature type="compositionally biased region" description="Basic and acidic residues" evidence="12">
    <location>
        <begin position="45"/>
        <end position="60"/>
    </location>
</feature>
<name>A0A261Y1I4_9FUNG</name>
<proteinExistence type="inferred from homology"/>
<feature type="transmembrane region" description="Helical" evidence="13">
    <location>
        <begin position="820"/>
        <end position="840"/>
    </location>
</feature>
<evidence type="ECO:0000256" key="4">
    <source>
        <dbReference type="ARBA" id="ARBA00022240"/>
    </source>
</evidence>
<feature type="compositionally biased region" description="Polar residues" evidence="12">
    <location>
        <begin position="552"/>
        <end position="572"/>
    </location>
</feature>
<feature type="domain" description="Amino acid transporter transmembrane" evidence="15">
    <location>
        <begin position="792"/>
        <end position="845"/>
    </location>
</feature>
<dbReference type="InterPro" id="IPR022677">
    <property type="entry name" value="NMT_C"/>
</dbReference>
<dbReference type="InterPro" id="IPR013057">
    <property type="entry name" value="AA_transpt_TM"/>
</dbReference>
<feature type="domain" description="Glycylpeptide N-tetradecanoyltransferase C-terminal" evidence="16">
    <location>
        <begin position="296"/>
        <end position="508"/>
    </location>
</feature>
<keyword evidence="9 10" id="KW-0012">Acyltransferase</keyword>
<dbReference type="GO" id="GO:0004379">
    <property type="term" value="F:glycylpeptide N-tetradecanoyltransferase activity"/>
    <property type="evidence" value="ECO:0007669"/>
    <property type="project" value="UniProtKB-EC"/>
</dbReference>
<dbReference type="EC" id="2.3.1.97" evidence="3 10"/>
<keyword evidence="5 10" id="KW-0808">Transferase</keyword>
<feature type="region of interest" description="Disordered" evidence="12">
    <location>
        <begin position="589"/>
        <end position="614"/>
    </location>
</feature>
<feature type="region of interest" description="Disordered" evidence="12">
    <location>
        <begin position="629"/>
        <end position="659"/>
    </location>
</feature>
<keyword evidence="8 13" id="KW-0472">Membrane</keyword>
<dbReference type="Gene3D" id="3.40.630.30">
    <property type="match status" value="2"/>
</dbReference>
<evidence type="ECO:0000259" key="16">
    <source>
        <dbReference type="Pfam" id="PF02799"/>
    </source>
</evidence>
<keyword evidence="7 13" id="KW-1133">Transmembrane helix</keyword>
<feature type="region of interest" description="Disordered" evidence="12">
    <location>
        <begin position="686"/>
        <end position="783"/>
    </location>
</feature>
<dbReference type="SUPFAM" id="SSF55729">
    <property type="entry name" value="Acyl-CoA N-acyltransferases (Nat)"/>
    <property type="match status" value="2"/>
</dbReference>
<dbReference type="InterPro" id="IPR016181">
    <property type="entry name" value="Acyl_CoA_acyltransferase"/>
</dbReference>
<evidence type="ECO:0000256" key="11">
    <source>
        <dbReference type="RuleBase" id="RU004178"/>
    </source>
</evidence>
<evidence type="ECO:0000256" key="10">
    <source>
        <dbReference type="RuleBase" id="RU000586"/>
    </source>
</evidence>
<feature type="transmembrane region" description="Helical" evidence="13">
    <location>
        <begin position="869"/>
        <end position="890"/>
    </location>
</feature>
<feature type="region of interest" description="Disordered" evidence="12">
    <location>
        <begin position="552"/>
        <end position="574"/>
    </location>
</feature>
<feature type="region of interest" description="Disordered" evidence="12">
    <location>
        <begin position="42"/>
        <end position="70"/>
    </location>
</feature>
<evidence type="ECO:0000259" key="14">
    <source>
        <dbReference type="Pfam" id="PF01233"/>
    </source>
</evidence>
<comment type="caution">
    <text evidence="17">The sequence shown here is derived from an EMBL/GenBank/DDBJ whole genome shotgun (WGS) entry which is preliminary data.</text>
</comment>
<dbReference type="FunFam" id="3.40.630.30:FF:000042">
    <property type="entry name" value="Glycylpeptide N-tetradecanoyltransferase"/>
    <property type="match status" value="1"/>
</dbReference>
<dbReference type="PANTHER" id="PTHR11377:SF5">
    <property type="entry name" value="GLYCYLPEPTIDE N-TETRADECANOYLTRANSFERASE"/>
    <property type="match status" value="1"/>
</dbReference>
<dbReference type="EMBL" id="MVBO01000040">
    <property type="protein sequence ID" value="OZJ04451.1"/>
    <property type="molecule type" value="Genomic_DNA"/>
</dbReference>
<dbReference type="Pfam" id="PF02799">
    <property type="entry name" value="NMT_C"/>
    <property type="match status" value="1"/>
</dbReference>
<sequence length="1088" mass="121587">MASESKPMANVEEDAVDGEQVVDNVVELSVKEQEMLAKNLQKVVKKAEKAEKKERKKGDTGDDVTADNAELTAKQEAARASLQAMLAKLSVAESKSKGSTGDHKFWNTQPVPQLGEVIAEDGPIEPDTPADEIRKEPYLLPKDFEWYDLDMEDEAQLKELYELLSNNYVEDTDSTLRFNYSAAFLKWALQPPGWKKSWHTGIRVTSTKKMVAFISGVPMHLRIHKKTLFLTEINFLCIHKKLRSKRLAPVLIKEITRRSHLEGVFQAVYTAGVVLPKPITTCRYFHRSINPKKLVETGFSYVPRNSTITRMIKSYKLPEKSSIPGLRPMRPEDAEQILELSRQYMSRFDIAPELQNVEEIKHHLLPVKDVVWSYVVENPSTKKVTDFFSFYSLPSKVIGNPKHDTISAAYLFYYASHVPENAQDDKREADKYLSQRLKSLINDALIIARDANFDVFNCLDLMDNALFVGELKFKPGDGFLNYYLYNWRCKDIKKTKTSALSDHRIGIVGKTRIKLRMNPTRQMRSCVQGNIDLESFDSQRNNPFVTATSLAMDDSVSSTRSPSPNTATQQPLTGDASAHDIMTELADEHPRAKSLDIPRDNAMTSLKKPGGFRAHFQQTEVEGNRNLEELEGRKSKSRRLSLAEALGLPPPRPRYSRSKSAVSVASSISSYSAYYEHFAGGDYRTEYEGGHGDAIQRRRRSGVTEAQRRSRPSSMAAPKSPKHKSFPNSMASLRTGDVDQGDATMHSKTLVQKDGEDDLESQVTPSLSAEEDEEEEGSEKDVESVTINPHGVGAAKALLMLCKAFVGTGVMFLPRAFYNGGIIFAPIFMALIASICLFSFRRLVLVRLKIGGSFDQGVADIAFFNSSNFGLFIGTAVFSFEGIGLVLPITDTLKDSKQFSKVLTMTIIIVCTIFCTVGVLSYLAYGPQLQTAVILNLPAFSGMTQAIQILYTLTIILSSPLMLFPAISILDQGIWQGRRGSRSWKVKWSKNVFRVCVAIFCAAVSYGVGSDNLDKFVSLVGSLLCCPLLFLFPAMFHWKICKTPYEKITNIILFLWGLLAMLYTLYVTINSWIHAASAPPNLDICAGQ</sequence>
<evidence type="ECO:0000256" key="1">
    <source>
        <dbReference type="ARBA" id="ARBA00004370"/>
    </source>
</evidence>
<accession>A0A261Y1I4</accession>
<feature type="compositionally biased region" description="Basic and acidic residues" evidence="12">
    <location>
        <begin position="589"/>
        <end position="599"/>
    </location>
</feature>
<feature type="domain" description="Glycylpeptide N-tetradecanoyltransferase N-terminal" evidence="14">
    <location>
        <begin position="123"/>
        <end position="282"/>
    </location>
</feature>
<evidence type="ECO:0000256" key="3">
    <source>
        <dbReference type="ARBA" id="ARBA00012923"/>
    </source>
</evidence>
<evidence type="ECO:0000256" key="6">
    <source>
        <dbReference type="ARBA" id="ARBA00022692"/>
    </source>
</evidence>
<dbReference type="PROSITE" id="PS00975">
    <property type="entry name" value="NMT_1"/>
    <property type="match status" value="1"/>
</dbReference>
<comment type="similarity">
    <text evidence="2 11">Belongs to the NMT family.</text>
</comment>
<feature type="transmembrane region" description="Helical" evidence="13">
    <location>
        <begin position="1048"/>
        <end position="1069"/>
    </location>
</feature>
<dbReference type="InterPro" id="IPR022678">
    <property type="entry name" value="NMT_CS"/>
</dbReference>
<dbReference type="Pfam" id="PF01490">
    <property type="entry name" value="Aa_trans"/>
    <property type="match status" value="2"/>
</dbReference>
<dbReference type="Proteomes" id="UP000242875">
    <property type="component" value="Unassembled WGS sequence"/>
</dbReference>
<comment type="function">
    <text evidence="10">Adds a myristoyl group to the N-terminal glycine residue of certain cellular proteins.</text>
</comment>
<evidence type="ECO:0000256" key="9">
    <source>
        <dbReference type="ARBA" id="ARBA00023315"/>
    </source>
</evidence>
<protein>
    <recommendedName>
        <fullName evidence="4 10">Glycylpeptide N-tetradecanoyltransferase</fullName>
        <ecNumber evidence="3 10">2.3.1.97</ecNumber>
    </recommendedName>
</protein>
<dbReference type="PANTHER" id="PTHR11377">
    <property type="entry name" value="N-MYRISTOYL TRANSFERASE"/>
    <property type="match status" value="1"/>
</dbReference>
<feature type="domain" description="Amino acid transporter transmembrane" evidence="15">
    <location>
        <begin position="861"/>
        <end position="1069"/>
    </location>
</feature>
<keyword evidence="6 13" id="KW-0812">Transmembrane</keyword>
<feature type="transmembrane region" description="Helical" evidence="13">
    <location>
        <begin position="902"/>
        <end position="925"/>
    </location>
</feature>
<evidence type="ECO:0000313" key="18">
    <source>
        <dbReference type="Proteomes" id="UP000242875"/>
    </source>
</evidence>
<gene>
    <name evidence="17" type="ORF">BZG36_02812</name>
</gene>
<reference evidence="17 18" key="1">
    <citation type="journal article" date="2017" name="Mycologia">
        <title>Bifiguratus adelaidae, gen. et sp. nov., a new member of Mucoromycotina in endophytic and soil-dwelling habitats.</title>
        <authorList>
            <person name="Torres-Cruz T.J."/>
            <person name="Billingsley Tobias T.L."/>
            <person name="Almatruk M."/>
            <person name="Hesse C."/>
            <person name="Kuske C.R."/>
            <person name="Desiro A."/>
            <person name="Benucci G.M."/>
            <person name="Bonito G."/>
            <person name="Stajich J.E."/>
            <person name="Dunlap C."/>
            <person name="Arnold A.E."/>
            <person name="Porras-Alfaro A."/>
        </authorList>
    </citation>
    <scope>NUCLEOTIDE SEQUENCE [LARGE SCALE GENOMIC DNA]</scope>
    <source>
        <strain evidence="17 18">AZ0501</strain>
    </source>
</reference>
<dbReference type="InterPro" id="IPR000903">
    <property type="entry name" value="NMT"/>
</dbReference>
<dbReference type="GO" id="GO:0016020">
    <property type="term" value="C:membrane"/>
    <property type="evidence" value="ECO:0007669"/>
    <property type="project" value="UniProtKB-SubCell"/>
</dbReference>
<keyword evidence="18" id="KW-1185">Reference proteome</keyword>
<feature type="compositionally biased region" description="Acidic residues" evidence="12">
    <location>
        <begin position="769"/>
        <end position="778"/>
    </location>
</feature>
<feature type="compositionally biased region" description="Basic and acidic residues" evidence="12">
    <location>
        <begin position="686"/>
        <end position="696"/>
    </location>
</feature>
<evidence type="ECO:0000256" key="7">
    <source>
        <dbReference type="ARBA" id="ARBA00022989"/>
    </source>
</evidence>